<feature type="domain" description="Methyltransferase type 11" evidence="1">
    <location>
        <begin position="134"/>
        <end position="192"/>
    </location>
</feature>
<dbReference type="InterPro" id="IPR029063">
    <property type="entry name" value="SAM-dependent_MTases_sf"/>
</dbReference>
<accession>A0A3G3JTX3</accession>
<dbReference type="Pfam" id="PF08241">
    <property type="entry name" value="Methyltransf_11"/>
    <property type="match status" value="1"/>
</dbReference>
<name>A0A3G3JTX3_9BACL</name>
<evidence type="ECO:0000313" key="2">
    <source>
        <dbReference type="EMBL" id="AYQ71666.1"/>
    </source>
</evidence>
<dbReference type="Gene3D" id="3.40.50.150">
    <property type="entry name" value="Vaccinia Virus protein VP39"/>
    <property type="match status" value="1"/>
</dbReference>
<evidence type="ECO:0000259" key="1">
    <source>
        <dbReference type="Pfam" id="PF08241"/>
    </source>
</evidence>
<dbReference type="GO" id="GO:0032259">
    <property type="term" value="P:methylation"/>
    <property type="evidence" value="ECO:0007669"/>
    <property type="project" value="UniProtKB-KW"/>
</dbReference>
<dbReference type="Proteomes" id="UP000269097">
    <property type="component" value="Chromosome"/>
</dbReference>
<dbReference type="SUPFAM" id="SSF53335">
    <property type="entry name" value="S-adenosyl-L-methionine-dependent methyltransferases"/>
    <property type="match status" value="1"/>
</dbReference>
<sequence>MSKEVRKEQAGKPQAYPQTGVAHTCRSYREYMDMFALDEELLRRGPVLDVAGGASSFTAQLRDMGITAVAADPLYGKPAEAVLSESRKEIEVSSAKIAAAAASYDWSYYGSPERHRRLREASFERFAADFVREDAAERYVAASLPKLPFADGTFALAVCSHFLFLYADQFGETFHRDALSELLRVVRPGGEIRVYPLVSLKWETSPFLPAVVKDLEAVADVRTVPSKLPFTPVASEVLAAVRKR</sequence>
<protein>
    <submittedName>
        <fullName evidence="2">Methyltransferase domain-containing protein</fullName>
    </submittedName>
</protein>
<reference evidence="2 3" key="1">
    <citation type="submission" date="2018-10" db="EMBL/GenBank/DDBJ databases">
        <title>Genome Sequence of Cohnella sp.</title>
        <authorList>
            <person name="Srinivasan S."/>
            <person name="Kim M.K."/>
        </authorList>
    </citation>
    <scope>NUCLEOTIDE SEQUENCE [LARGE SCALE GENOMIC DNA]</scope>
    <source>
        <strain evidence="2 3">18JY8-7</strain>
    </source>
</reference>
<dbReference type="RefSeq" id="WP_123039729.1">
    <property type="nucleotide sequence ID" value="NZ_CP033433.1"/>
</dbReference>
<dbReference type="KEGG" id="coh:EAV92_03185"/>
<keyword evidence="2" id="KW-0489">Methyltransferase</keyword>
<keyword evidence="2" id="KW-0808">Transferase</keyword>
<dbReference type="GO" id="GO:0008757">
    <property type="term" value="F:S-adenosylmethionine-dependent methyltransferase activity"/>
    <property type="evidence" value="ECO:0007669"/>
    <property type="project" value="InterPro"/>
</dbReference>
<dbReference type="AlphaFoldDB" id="A0A3G3JTX3"/>
<dbReference type="InterPro" id="IPR013216">
    <property type="entry name" value="Methyltransf_11"/>
</dbReference>
<gene>
    <name evidence="2" type="ORF">EAV92_03185</name>
</gene>
<keyword evidence="3" id="KW-1185">Reference proteome</keyword>
<organism evidence="2 3">
    <name type="scientific">Cohnella candidum</name>
    <dbReference type="NCBI Taxonomy" id="2674991"/>
    <lineage>
        <taxon>Bacteria</taxon>
        <taxon>Bacillati</taxon>
        <taxon>Bacillota</taxon>
        <taxon>Bacilli</taxon>
        <taxon>Bacillales</taxon>
        <taxon>Paenibacillaceae</taxon>
        <taxon>Cohnella</taxon>
    </lineage>
</organism>
<evidence type="ECO:0000313" key="3">
    <source>
        <dbReference type="Proteomes" id="UP000269097"/>
    </source>
</evidence>
<dbReference type="EMBL" id="CP033433">
    <property type="protein sequence ID" value="AYQ71666.1"/>
    <property type="molecule type" value="Genomic_DNA"/>
</dbReference>
<proteinExistence type="predicted"/>